<proteinExistence type="predicted"/>
<gene>
    <name evidence="1" type="ORF">E2C01_021385</name>
</gene>
<dbReference type="AlphaFoldDB" id="A0A5B7E2K0"/>
<evidence type="ECO:0000313" key="1">
    <source>
        <dbReference type="EMBL" id="MPC28190.1"/>
    </source>
</evidence>
<comment type="caution">
    <text evidence="1">The sequence shown here is derived from an EMBL/GenBank/DDBJ whole genome shotgun (WGS) entry which is preliminary data.</text>
</comment>
<sequence length="120" mass="13610">MRFASSGRRLCPWLSAAAASNCLMYPTKELRVGHLMEWYNEEQTNEEGKAGQGQHKTRKEAYVVTSPLNGRSEKNNNFHQVKSCDFGMDHWGTSKSEMSATSSATHRMEPRFVQLRLPSS</sequence>
<dbReference type="Proteomes" id="UP000324222">
    <property type="component" value="Unassembled WGS sequence"/>
</dbReference>
<name>A0A5B7E2K0_PORTR</name>
<keyword evidence="2" id="KW-1185">Reference proteome</keyword>
<reference evidence="1 2" key="1">
    <citation type="submission" date="2019-05" db="EMBL/GenBank/DDBJ databases">
        <title>Another draft genome of Portunus trituberculatus and its Hox gene families provides insights of decapod evolution.</title>
        <authorList>
            <person name="Jeong J.-H."/>
            <person name="Song I."/>
            <person name="Kim S."/>
            <person name="Choi T."/>
            <person name="Kim D."/>
            <person name="Ryu S."/>
            <person name="Kim W."/>
        </authorList>
    </citation>
    <scope>NUCLEOTIDE SEQUENCE [LARGE SCALE GENOMIC DNA]</scope>
    <source>
        <tissue evidence="1">Muscle</tissue>
    </source>
</reference>
<evidence type="ECO:0000313" key="2">
    <source>
        <dbReference type="Proteomes" id="UP000324222"/>
    </source>
</evidence>
<protein>
    <submittedName>
        <fullName evidence="1">Uncharacterized protein</fullName>
    </submittedName>
</protein>
<dbReference type="EMBL" id="VSRR010001870">
    <property type="protein sequence ID" value="MPC28190.1"/>
    <property type="molecule type" value="Genomic_DNA"/>
</dbReference>
<accession>A0A5B7E2K0</accession>
<organism evidence="1 2">
    <name type="scientific">Portunus trituberculatus</name>
    <name type="common">Swimming crab</name>
    <name type="synonym">Neptunus trituberculatus</name>
    <dbReference type="NCBI Taxonomy" id="210409"/>
    <lineage>
        <taxon>Eukaryota</taxon>
        <taxon>Metazoa</taxon>
        <taxon>Ecdysozoa</taxon>
        <taxon>Arthropoda</taxon>
        <taxon>Crustacea</taxon>
        <taxon>Multicrustacea</taxon>
        <taxon>Malacostraca</taxon>
        <taxon>Eumalacostraca</taxon>
        <taxon>Eucarida</taxon>
        <taxon>Decapoda</taxon>
        <taxon>Pleocyemata</taxon>
        <taxon>Brachyura</taxon>
        <taxon>Eubrachyura</taxon>
        <taxon>Portunoidea</taxon>
        <taxon>Portunidae</taxon>
        <taxon>Portuninae</taxon>
        <taxon>Portunus</taxon>
    </lineage>
</organism>